<dbReference type="InterPro" id="IPR016163">
    <property type="entry name" value="Ald_DH_C"/>
</dbReference>
<dbReference type="InterPro" id="IPR016160">
    <property type="entry name" value="Ald_DH_CS_CYS"/>
</dbReference>
<proteinExistence type="inferred from homology"/>
<dbReference type="AlphaFoldDB" id="L8JK03"/>
<evidence type="ECO:0000256" key="6">
    <source>
        <dbReference type="ARBA" id="ARBA00023062"/>
    </source>
</evidence>
<dbReference type="EMBL" id="AMZN01000083">
    <property type="protein sequence ID" value="ELR69140.1"/>
    <property type="molecule type" value="Genomic_DNA"/>
</dbReference>
<dbReference type="UniPathway" id="UPA00261">
    <property type="reaction ID" value="UER00374"/>
</dbReference>
<dbReference type="FunFam" id="3.40.309.10:FF:000005">
    <property type="entry name" value="1-pyrroline-5-carboxylate dehydrogenase 1"/>
    <property type="match status" value="1"/>
</dbReference>
<dbReference type="Proteomes" id="UP000011135">
    <property type="component" value="Unassembled WGS sequence"/>
</dbReference>
<comment type="pathway">
    <text evidence="1">Amino-acid degradation; L-proline degradation into L-glutamate; L-glutamate from L-proline: step 2/2.</text>
</comment>
<dbReference type="OrthoDB" id="9762913at2"/>
<evidence type="ECO:0000256" key="7">
    <source>
        <dbReference type="ARBA" id="ARBA00032259"/>
    </source>
</evidence>
<dbReference type="PROSITE" id="PS00070">
    <property type="entry name" value="ALDEHYDE_DEHYDR_CYS"/>
    <property type="match status" value="1"/>
</dbReference>
<dbReference type="GO" id="GO:0004657">
    <property type="term" value="F:proline dehydrogenase activity"/>
    <property type="evidence" value="ECO:0007669"/>
    <property type="project" value="UniProtKB-ARBA"/>
</dbReference>
<evidence type="ECO:0000313" key="11">
    <source>
        <dbReference type="Proteomes" id="UP000011135"/>
    </source>
</evidence>
<comment type="similarity">
    <text evidence="2">Belongs to the aldehyde dehydrogenase family.</text>
</comment>
<evidence type="ECO:0000313" key="10">
    <source>
        <dbReference type="EMBL" id="ELR69140.1"/>
    </source>
</evidence>
<dbReference type="SUPFAM" id="SSF53720">
    <property type="entry name" value="ALDH-like"/>
    <property type="match status" value="1"/>
</dbReference>
<keyword evidence="4" id="KW-0560">Oxidoreductase</keyword>
<dbReference type="PANTHER" id="PTHR42862:SF1">
    <property type="entry name" value="DELTA-1-PYRROLINE-5-CARBOXYLATE DEHYDROGENASE 2, ISOFORM A-RELATED"/>
    <property type="match status" value="1"/>
</dbReference>
<comment type="catalytic activity">
    <reaction evidence="8">
        <text>L-glutamate 5-semialdehyde + NAD(+) + H2O = L-glutamate + NADH + 2 H(+)</text>
        <dbReference type="Rhea" id="RHEA:30235"/>
        <dbReference type="ChEBI" id="CHEBI:15377"/>
        <dbReference type="ChEBI" id="CHEBI:15378"/>
        <dbReference type="ChEBI" id="CHEBI:29985"/>
        <dbReference type="ChEBI" id="CHEBI:57540"/>
        <dbReference type="ChEBI" id="CHEBI:57945"/>
        <dbReference type="ChEBI" id="CHEBI:58066"/>
        <dbReference type="EC" id="1.2.1.88"/>
    </reaction>
</comment>
<evidence type="ECO:0000259" key="9">
    <source>
        <dbReference type="Pfam" id="PF00171"/>
    </source>
</evidence>
<evidence type="ECO:0000256" key="1">
    <source>
        <dbReference type="ARBA" id="ARBA00004786"/>
    </source>
</evidence>
<dbReference type="GO" id="GO:0010133">
    <property type="term" value="P:L-proline catabolic process to L-glutamate"/>
    <property type="evidence" value="ECO:0007669"/>
    <property type="project" value="UniProtKB-UniPathway"/>
</dbReference>
<dbReference type="GO" id="GO:0003842">
    <property type="term" value="F:L-glutamate gamma-semialdehyde dehydrogenase activity"/>
    <property type="evidence" value="ECO:0007669"/>
    <property type="project" value="UniProtKB-EC"/>
</dbReference>
<dbReference type="Pfam" id="PF00171">
    <property type="entry name" value="Aldedh"/>
    <property type="match status" value="1"/>
</dbReference>
<feature type="domain" description="Aldehyde dehydrogenase" evidence="9">
    <location>
        <begin position="61"/>
        <end position="512"/>
    </location>
</feature>
<dbReference type="InterPro" id="IPR005931">
    <property type="entry name" value="P5CDH/ALDH4A1"/>
</dbReference>
<dbReference type="InterPro" id="IPR015590">
    <property type="entry name" value="Aldehyde_DH_dom"/>
</dbReference>
<keyword evidence="5" id="KW-0520">NAD</keyword>
<dbReference type="Gene3D" id="3.40.309.10">
    <property type="entry name" value="Aldehyde Dehydrogenase, Chain A, domain 2"/>
    <property type="match status" value="1"/>
</dbReference>
<evidence type="ECO:0000256" key="8">
    <source>
        <dbReference type="ARBA" id="ARBA00048142"/>
    </source>
</evidence>
<keyword evidence="6" id="KW-0642">Proline metabolism</keyword>
<dbReference type="eggNOG" id="COG1012">
    <property type="taxonomic scope" value="Bacteria"/>
</dbReference>
<dbReference type="GO" id="GO:0009898">
    <property type="term" value="C:cytoplasmic side of plasma membrane"/>
    <property type="evidence" value="ECO:0007669"/>
    <property type="project" value="TreeGrafter"/>
</dbReference>
<dbReference type="EC" id="1.2.1.88" evidence="3"/>
<evidence type="ECO:0000256" key="5">
    <source>
        <dbReference type="ARBA" id="ARBA00023027"/>
    </source>
</evidence>
<dbReference type="InterPro" id="IPR016161">
    <property type="entry name" value="Ald_DH/histidinol_DH"/>
</dbReference>
<evidence type="ECO:0000256" key="3">
    <source>
        <dbReference type="ARBA" id="ARBA00012884"/>
    </source>
</evidence>
<organism evidence="10 11">
    <name type="scientific">Fulvivirga imtechensis AK7</name>
    <dbReference type="NCBI Taxonomy" id="1237149"/>
    <lineage>
        <taxon>Bacteria</taxon>
        <taxon>Pseudomonadati</taxon>
        <taxon>Bacteroidota</taxon>
        <taxon>Cytophagia</taxon>
        <taxon>Cytophagales</taxon>
        <taxon>Fulvivirgaceae</taxon>
        <taxon>Fulvivirga</taxon>
    </lineage>
</organism>
<sequence>MPKGVYTVPLPKNEPVLSYAPGSSERANLKKALEEARSKQADIPMYIGAEEVRTGKKKPLNPPHDHQHLLGHFHEGDASHVEQAINAALGAKEAWAELAWEHRASIFLKAADLLAGPYRAKINAATMLGQSKNAFQAEIDSACELIDFLRFNAHYMVQIYQDQPESSPGVWNRLEYRPLEGFVFAITPFNFTAIAGNLPASAALMGNTVVWKPAFTQIYSAQVIMEVFKEAGLPDGVINLVYVDGPTAGGVIFNHPDFAGLHFTGSTGVFKNLWKTIGQNIDKYKTYPRIVGETGGKDFIMAHKSANAKELATAIVRGAFEYQGQKCSAASRVYVPSNLWDDVKKYIQEDLKSIKMGVTEDFSNFVNAVIDERAFDKIASYIDRVKANDMNDIVAGGNYDKSKGYFIEPTVVHSKDPQSLTMCEEIFGPVVTIYVYQAERYEETLELVNSTSPYALTGSILAKDRYAIELASKKLVNAAGNFYINDKPTGAVVGQQPFGGSRASGTNDKAGSALNLLRWVSPRTIKETFVPPVDYRYPFLQEK</sequence>
<evidence type="ECO:0000256" key="4">
    <source>
        <dbReference type="ARBA" id="ARBA00023002"/>
    </source>
</evidence>
<gene>
    <name evidence="10" type="ORF">C900_05420</name>
</gene>
<reference evidence="10 11" key="1">
    <citation type="submission" date="2012-12" db="EMBL/GenBank/DDBJ databases">
        <title>Genome assembly of Fulvivirga imtechensis AK7.</title>
        <authorList>
            <person name="Nupur N."/>
            <person name="Khatri I."/>
            <person name="Kumar R."/>
            <person name="Subramanian S."/>
            <person name="Pinnaka A."/>
        </authorList>
    </citation>
    <scope>NUCLEOTIDE SEQUENCE [LARGE SCALE GENOMIC DNA]</scope>
    <source>
        <strain evidence="10 11">AK7</strain>
    </source>
</reference>
<comment type="caution">
    <text evidence="10">The sequence shown here is derived from an EMBL/GenBank/DDBJ whole genome shotgun (WGS) entry which is preliminary data.</text>
</comment>
<accession>L8JK03</accession>
<dbReference type="InterPro" id="IPR016162">
    <property type="entry name" value="Ald_DH_N"/>
</dbReference>
<dbReference type="NCBIfam" id="TIGR01236">
    <property type="entry name" value="D1pyr5carbox1"/>
    <property type="match status" value="1"/>
</dbReference>
<keyword evidence="11" id="KW-1185">Reference proteome</keyword>
<dbReference type="CDD" id="cd07123">
    <property type="entry name" value="ALDH_F4-17_P5CDH"/>
    <property type="match status" value="1"/>
</dbReference>
<name>L8JK03_9BACT</name>
<protein>
    <recommendedName>
        <fullName evidence="7">L-glutamate gamma-semialdehyde dehydrogenase</fullName>
        <ecNumber evidence="3">1.2.1.88</ecNumber>
    </recommendedName>
    <alternativeName>
        <fullName evidence="7">L-glutamate gamma-semialdehyde dehydrogenase</fullName>
    </alternativeName>
</protein>
<dbReference type="RefSeq" id="WP_009582511.1">
    <property type="nucleotide sequence ID" value="NZ_AMZN01000083.1"/>
</dbReference>
<dbReference type="PATRIC" id="fig|1237149.3.peg.4802"/>
<dbReference type="PANTHER" id="PTHR42862">
    <property type="entry name" value="DELTA-1-PYRROLINE-5-CARBOXYLATE DEHYDROGENASE 1, ISOFORM A-RELATED"/>
    <property type="match status" value="1"/>
</dbReference>
<evidence type="ECO:0000256" key="2">
    <source>
        <dbReference type="ARBA" id="ARBA00009986"/>
    </source>
</evidence>
<dbReference type="STRING" id="1237149.C900_05420"/>
<dbReference type="Gene3D" id="3.40.605.10">
    <property type="entry name" value="Aldehyde Dehydrogenase, Chain A, domain 1"/>
    <property type="match status" value="1"/>
</dbReference>
<dbReference type="FunFam" id="3.40.605.10:FF:000006">
    <property type="entry name" value="1-pyrroline-5-carboxylate dehydrogenase"/>
    <property type="match status" value="1"/>
</dbReference>
<dbReference type="InterPro" id="IPR050485">
    <property type="entry name" value="Proline_metab_enzyme"/>
</dbReference>